<feature type="domain" description="2Fe-2S ferredoxin-type" evidence="5">
    <location>
        <begin position="13"/>
        <end position="100"/>
    </location>
</feature>
<dbReference type="InterPro" id="IPR006058">
    <property type="entry name" value="2Fe2S_fd_BS"/>
</dbReference>
<dbReference type="GO" id="GO:0016491">
    <property type="term" value="F:oxidoreductase activity"/>
    <property type="evidence" value="ECO:0007669"/>
    <property type="project" value="InterPro"/>
</dbReference>
<keyword evidence="2" id="KW-0001">2Fe-2S</keyword>
<reference evidence="6 7" key="1">
    <citation type="submission" date="2020-02" db="EMBL/GenBank/DDBJ databases">
        <title>Draft genome sequence of Haematococcus lacustris strain NIES-144.</title>
        <authorList>
            <person name="Morimoto D."/>
            <person name="Nakagawa S."/>
            <person name="Yoshida T."/>
            <person name="Sawayama S."/>
        </authorList>
    </citation>
    <scope>NUCLEOTIDE SEQUENCE [LARGE SCALE GENOMIC DNA]</scope>
    <source>
        <strain evidence="6 7">NIES-144</strain>
    </source>
</reference>
<dbReference type="PROSITE" id="PS51085">
    <property type="entry name" value="2FE2S_FER_2"/>
    <property type="match status" value="1"/>
</dbReference>
<sequence length="111" mass="11483">MTVTPAPQYADHDELQFILNGKSVPLDPNLATTSLAEYIRSQTHVKSVKISCGSGGCGACTVLLQQHDPATGRLLTRSVNACLTPAFMAVGAQVTSAEGLASDSQGQPVVA</sequence>
<dbReference type="SUPFAM" id="SSF54292">
    <property type="entry name" value="2Fe-2S ferredoxin-like"/>
    <property type="match status" value="1"/>
</dbReference>
<keyword evidence="3" id="KW-0411">Iron-sulfur</keyword>
<dbReference type="Pfam" id="PF00111">
    <property type="entry name" value="Fer2"/>
    <property type="match status" value="1"/>
</dbReference>
<dbReference type="GO" id="GO:0051537">
    <property type="term" value="F:2 iron, 2 sulfur cluster binding"/>
    <property type="evidence" value="ECO:0007669"/>
    <property type="project" value="UniProtKB-KW"/>
</dbReference>
<accession>A0A6A0ALJ7</accession>
<name>A0A6A0ALJ7_HAELA</name>
<dbReference type="InterPro" id="IPR016208">
    <property type="entry name" value="Ald_Oxase/xanthine_DH-like"/>
</dbReference>
<comment type="caution">
    <text evidence="6">The sequence shown here is derived from an EMBL/GenBank/DDBJ whole genome shotgun (WGS) entry which is preliminary data.</text>
</comment>
<comment type="cofactor">
    <cofactor evidence="4">
        <name>[2Fe-2S] cluster</name>
        <dbReference type="ChEBI" id="CHEBI:190135"/>
    </cofactor>
</comment>
<dbReference type="PROSITE" id="PS00197">
    <property type="entry name" value="2FE2S_FER_1"/>
    <property type="match status" value="1"/>
</dbReference>
<dbReference type="GO" id="GO:0005506">
    <property type="term" value="F:iron ion binding"/>
    <property type="evidence" value="ECO:0007669"/>
    <property type="project" value="InterPro"/>
</dbReference>
<gene>
    <name evidence="6" type="ORF">HaLaN_32142</name>
</gene>
<feature type="non-terminal residue" evidence="6">
    <location>
        <position position="111"/>
    </location>
</feature>
<proteinExistence type="predicted"/>
<dbReference type="PANTHER" id="PTHR11908:SF132">
    <property type="entry name" value="ALDEHYDE OXIDASE 1-RELATED"/>
    <property type="match status" value="1"/>
</dbReference>
<keyword evidence="2" id="KW-0408">Iron</keyword>
<evidence type="ECO:0000313" key="6">
    <source>
        <dbReference type="EMBL" id="GFH32854.1"/>
    </source>
</evidence>
<dbReference type="CDD" id="cd00207">
    <property type="entry name" value="fer2"/>
    <property type="match status" value="1"/>
</dbReference>
<evidence type="ECO:0000256" key="2">
    <source>
        <dbReference type="ARBA" id="ARBA00022714"/>
    </source>
</evidence>
<dbReference type="InterPro" id="IPR012675">
    <property type="entry name" value="Beta-grasp_dom_sf"/>
</dbReference>
<keyword evidence="7" id="KW-1185">Reference proteome</keyword>
<dbReference type="AlphaFoldDB" id="A0A6A0ALJ7"/>
<dbReference type="PANTHER" id="PTHR11908">
    <property type="entry name" value="XANTHINE DEHYDROGENASE"/>
    <property type="match status" value="1"/>
</dbReference>
<protein>
    <submittedName>
        <fullName evidence="6">Aldehyde oxidase, putative</fullName>
    </submittedName>
</protein>
<feature type="non-terminal residue" evidence="6">
    <location>
        <position position="1"/>
    </location>
</feature>
<evidence type="ECO:0000256" key="3">
    <source>
        <dbReference type="ARBA" id="ARBA00023014"/>
    </source>
</evidence>
<evidence type="ECO:0000259" key="5">
    <source>
        <dbReference type="PROSITE" id="PS51085"/>
    </source>
</evidence>
<evidence type="ECO:0000256" key="4">
    <source>
        <dbReference type="ARBA" id="ARBA00034078"/>
    </source>
</evidence>
<dbReference type="EMBL" id="BLLF01007244">
    <property type="protein sequence ID" value="GFH32854.1"/>
    <property type="molecule type" value="Genomic_DNA"/>
</dbReference>
<evidence type="ECO:0000256" key="1">
    <source>
        <dbReference type="ARBA" id="ARBA00022505"/>
    </source>
</evidence>
<evidence type="ECO:0000313" key="7">
    <source>
        <dbReference type="Proteomes" id="UP000485058"/>
    </source>
</evidence>
<dbReference type="Gene3D" id="3.10.20.30">
    <property type="match status" value="1"/>
</dbReference>
<keyword evidence="2" id="KW-0479">Metal-binding</keyword>
<organism evidence="6 7">
    <name type="scientific">Haematococcus lacustris</name>
    <name type="common">Green alga</name>
    <name type="synonym">Haematococcus pluvialis</name>
    <dbReference type="NCBI Taxonomy" id="44745"/>
    <lineage>
        <taxon>Eukaryota</taxon>
        <taxon>Viridiplantae</taxon>
        <taxon>Chlorophyta</taxon>
        <taxon>core chlorophytes</taxon>
        <taxon>Chlorophyceae</taxon>
        <taxon>CS clade</taxon>
        <taxon>Chlamydomonadales</taxon>
        <taxon>Haematococcaceae</taxon>
        <taxon>Haematococcus</taxon>
    </lineage>
</organism>
<dbReference type="Proteomes" id="UP000485058">
    <property type="component" value="Unassembled WGS sequence"/>
</dbReference>
<dbReference type="InterPro" id="IPR001041">
    <property type="entry name" value="2Fe-2S_ferredoxin-type"/>
</dbReference>
<keyword evidence="1" id="KW-0500">Molybdenum</keyword>
<dbReference type="InterPro" id="IPR036010">
    <property type="entry name" value="2Fe-2S_ferredoxin-like_sf"/>
</dbReference>